<dbReference type="EMBL" id="BMYU01000013">
    <property type="protein sequence ID" value="GGX54065.1"/>
    <property type="molecule type" value="Genomic_DNA"/>
</dbReference>
<name>A0ABQ2Y3C3_9BURK</name>
<keyword evidence="2" id="KW-1185">Reference proteome</keyword>
<gene>
    <name evidence="1" type="ORF">GCM10010946_35920</name>
</gene>
<comment type="caution">
    <text evidence="1">The sequence shown here is derived from an EMBL/GenBank/DDBJ whole genome shotgun (WGS) entry which is preliminary data.</text>
</comment>
<evidence type="ECO:0000313" key="1">
    <source>
        <dbReference type="EMBL" id="GGX54065.1"/>
    </source>
</evidence>
<organism evidence="1 2">
    <name type="scientific">Undibacterium squillarum</name>
    <dbReference type="NCBI Taxonomy" id="1131567"/>
    <lineage>
        <taxon>Bacteria</taxon>
        <taxon>Pseudomonadati</taxon>
        <taxon>Pseudomonadota</taxon>
        <taxon>Betaproteobacteria</taxon>
        <taxon>Burkholderiales</taxon>
        <taxon>Oxalobacteraceae</taxon>
        <taxon>Undibacterium</taxon>
    </lineage>
</organism>
<reference evidence="2" key="1">
    <citation type="journal article" date="2019" name="Int. J. Syst. Evol. Microbiol.">
        <title>The Global Catalogue of Microorganisms (GCM) 10K type strain sequencing project: providing services to taxonomists for standard genome sequencing and annotation.</title>
        <authorList>
            <consortium name="The Broad Institute Genomics Platform"/>
            <consortium name="The Broad Institute Genome Sequencing Center for Infectious Disease"/>
            <person name="Wu L."/>
            <person name="Ma J."/>
        </authorList>
    </citation>
    <scope>NUCLEOTIDE SEQUENCE [LARGE SCALE GENOMIC DNA]</scope>
    <source>
        <strain evidence="2">KCTC 23917</strain>
    </source>
</reference>
<dbReference type="Proteomes" id="UP000653343">
    <property type="component" value="Unassembled WGS sequence"/>
</dbReference>
<sequence>MYSESASITRNRLTDYATLRIRHFRRTRLSADNRRIAVLNSAFEVFSAFFQCLRNDGEGSGAKGTPAQAEGDEA</sequence>
<protein>
    <submittedName>
        <fullName evidence="1">Uncharacterized protein</fullName>
    </submittedName>
</protein>
<accession>A0ABQ2Y3C3</accession>
<evidence type="ECO:0000313" key="2">
    <source>
        <dbReference type="Proteomes" id="UP000653343"/>
    </source>
</evidence>
<proteinExistence type="predicted"/>